<dbReference type="RefSeq" id="WP_017262596.1">
    <property type="nucleotide sequence ID" value="NZ_AZFF01000004.1"/>
</dbReference>
<keyword evidence="2" id="KW-1185">Reference proteome</keyword>
<evidence type="ECO:0000313" key="2">
    <source>
        <dbReference type="Proteomes" id="UP000051999"/>
    </source>
</evidence>
<dbReference type="Proteomes" id="UP000051999">
    <property type="component" value="Unassembled WGS sequence"/>
</dbReference>
<evidence type="ECO:0008006" key="3">
    <source>
        <dbReference type="Google" id="ProtNLM"/>
    </source>
</evidence>
<accession>A0A0R1RSR8</accession>
<sequence>MKKNLMMVYGQTLSRTIADTEDVQKDLEPYYTKLKTAMDADKLSDLSDADFADIQSEFQDGTDRYLSYNDKLKKLQAPARFMGKHQTLKHAYDTYANACQTMTDSLNVKEHTVDTKKFAQAEADQNEAMDRIIRLIQTIMSTNA</sequence>
<name>A0A0R1RSR8_9LACO</name>
<proteinExistence type="predicted"/>
<dbReference type="OrthoDB" id="2146076at2"/>
<dbReference type="STRING" id="1114972.FD35_GL001941"/>
<protein>
    <recommendedName>
        <fullName evidence="3">Methyl-accepting chemotaxis protein</fullName>
    </recommendedName>
</protein>
<evidence type="ECO:0000313" key="1">
    <source>
        <dbReference type="EMBL" id="KRL56307.1"/>
    </source>
</evidence>
<gene>
    <name evidence="1" type="ORF">FD35_GL001941</name>
</gene>
<dbReference type="eggNOG" id="ENOG50331U3">
    <property type="taxonomic scope" value="Bacteria"/>
</dbReference>
<organism evidence="1 2">
    <name type="scientific">Furfurilactobacillus rossiae DSM 15814</name>
    <dbReference type="NCBI Taxonomy" id="1114972"/>
    <lineage>
        <taxon>Bacteria</taxon>
        <taxon>Bacillati</taxon>
        <taxon>Bacillota</taxon>
        <taxon>Bacilli</taxon>
        <taxon>Lactobacillales</taxon>
        <taxon>Lactobacillaceae</taxon>
        <taxon>Furfurilactobacillus</taxon>
    </lineage>
</organism>
<reference evidence="1 2" key="1">
    <citation type="journal article" date="2015" name="Genome Announc.">
        <title>Expanding the biotechnology potential of lactobacilli through comparative genomics of 213 strains and associated genera.</title>
        <authorList>
            <person name="Sun Z."/>
            <person name="Harris H.M."/>
            <person name="McCann A."/>
            <person name="Guo C."/>
            <person name="Argimon S."/>
            <person name="Zhang W."/>
            <person name="Yang X."/>
            <person name="Jeffery I.B."/>
            <person name="Cooney J.C."/>
            <person name="Kagawa T.F."/>
            <person name="Liu W."/>
            <person name="Song Y."/>
            <person name="Salvetti E."/>
            <person name="Wrobel A."/>
            <person name="Rasinkangas P."/>
            <person name="Parkhill J."/>
            <person name="Rea M.C."/>
            <person name="O'Sullivan O."/>
            <person name="Ritari J."/>
            <person name="Douillard F.P."/>
            <person name="Paul Ross R."/>
            <person name="Yang R."/>
            <person name="Briner A.E."/>
            <person name="Felis G.E."/>
            <person name="de Vos W.M."/>
            <person name="Barrangou R."/>
            <person name="Klaenhammer T.R."/>
            <person name="Caufield P.W."/>
            <person name="Cui Y."/>
            <person name="Zhang H."/>
            <person name="O'Toole P.W."/>
        </authorList>
    </citation>
    <scope>NUCLEOTIDE SEQUENCE [LARGE SCALE GENOMIC DNA]</scope>
    <source>
        <strain evidence="1 2">DSM 15814</strain>
    </source>
</reference>
<dbReference type="PATRIC" id="fig|1114972.6.peg.1984"/>
<dbReference type="AlphaFoldDB" id="A0A0R1RSR8"/>
<comment type="caution">
    <text evidence="1">The sequence shown here is derived from an EMBL/GenBank/DDBJ whole genome shotgun (WGS) entry which is preliminary data.</text>
</comment>
<dbReference type="EMBL" id="AZFF01000004">
    <property type="protein sequence ID" value="KRL56307.1"/>
    <property type="molecule type" value="Genomic_DNA"/>
</dbReference>